<keyword evidence="3" id="KW-0698">rRNA processing</keyword>
<dbReference type="GO" id="GO:0043822">
    <property type="term" value="F:ribonuclease M5 activity"/>
    <property type="evidence" value="ECO:0007669"/>
    <property type="project" value="UniProtKB-UniRule"/>
</dbReference>
<dbReference type="Pfam" id="PF13331">
    <property type="entry name" value="DUF4093"/>
    <property type="match status" value="1"/>
</dbReference>
<dbReference type="InterPro" id="IPR025156">
    <property type="entry name" value="RNase_M5_C"/>
</dbReference>
<dbReference type="Gene3D" id="3.40.1360.10">
    <property type="match status" value="1"/>
</dbReference>
<name>W6AI65_9MOLU</name>
<dbReference type="GO" id="GO:0019843">
    <property type="term" value="F:rRNA binding"/>
    <property type="evidence" value="ECO:0007669"/>
    <property type="project" value="UniProtKB-KW"/>
</dbReference>
<reference evidence="13 14" key="1">
    <citation type="journal article" date="2014" name="Genome Biol. Evol.">
        <title>Molecular evolution of the substrate utilization strategies and putative virulence factors in mosquito-associated Spiroplasma species.</title>
        <authorList>
            <person name="Chang T.H."/>
            <person name="Lo W.S."/>
            <person name="Ku C."/>
            <person name="Chen L.L."/>
            <person name="Kuo C.H."/>
        </authorList>
    </citation>
    <scope>NUCLEOTIDE SEQUENCE [LARGE SCALE GENOMIC DNA]</scope>
    <source>
        <strain evidence="13">AES-1</strain>
    </source>
</reference>
<keyword evidence="8" id="KW-0378">Hydrolase</keyword>
<dbReference type="NCBIfam" id="TIGR00334">
    <property type="entry name" value="5S_RNA_mat_M5"/>
    <property type="match status" value="1"/>
</dbReference>
<evidence type="ECO:0000313" key="14">
    <source>
        <dbReference type="Proteomes" id="UP000019267"/>
    </source>
</evidence>
<dbReference type="AlphaFoldDB" id="W6AI65"/>
<dbReference type="SUPFAM" id="SSF110455">
    <property type="entry name" value="Toprim domain"/>
    <property type="match status" value="1"/>
</dbReference>
<dbReference type="RefSeq" id="WP_025363620.1">
    <property type="nucleotide sequence ID" value="NZ_CP006681.1"/>
</dbReference>
<organism evidence="13 14">
    <name type="scientific">Spiroplasma culicicola AES-1</name>
    <dbReference type="NCBI Taxonomy" id="1276246"/>
    <lineage>
        <taxon>Bacteria</taxon>
        <taxon>Bacillati</taxon>
        <taxon>Mycoplasmatota</taxon>
        <taxon>Mollicutes</taxon>
        <taxon>Entomoplasmatales</taxon>
        <taxon>Spiroplasmataceae</taxon>
        <taxon>Spiroplasma</taxon>
    </lineage>
</organism>
<protein>
    <recommendedName>
        <fullName evidence="11">Ribonuclease M5</fullName>
        <ecNumber evidence="11">3.1.26.8</ecNumber>
    </recommendedName>
</protein>
<evidence type="ECO:0000256" key="5">
    <source>
        <dbReference type="ARBA" id="ARBA00022723"/>
    </source>
</evidence>
<keyword evidence="2" id="KW-0690">Ribosome biogenesis</keyword>
<evidence type="ECO:0000256" key="7">
    <source>
        <dbReference type="ARBA" id="ARBA00022759"/>
    </source>
</evidence>
<dbReference type="PANTHER" id="PTHR39156">
    <property type="entry name" value="RIBONUCLEASE M5"/>
    <property type="match status" value="1"/>
</dbReference>
<dbReference type="STRING" id="1276246.SCULI_v1c10590"/>
<evidence type="ECO:0000256" key="8">
    <source>
        <dbReference type="ARBA" id="ARBA00022801"/>
    </source>
</evidence>
<dbReference type="Proteomes" id="UP000019267">
    <property type="component" value="Chromosome"/>
</dbReference>
<keyword evidence="6" id="KW-0699">rRNA-binding</keyword>
<dbReference type="EC" id="3.1.26.8" evidence="11"/>
<keyword evidence="7" id="KW-0255">Endonuclease</keyword>
<dbReference type="PROSITE" id="PS50880">
    <property type="entry name" value="TOPRIM"/>
    <property type="match status" value="1"/>
</dbReference>
<evidence type="ECO:0000256" key="3">
    <source>
        <dbReference type="ARBA" id="ARBA00022552"/>
    </source>
</evidence>
<evidence type="ECO:0000259" key="12">
    <source>
        <dbReference type="PROSITE" id="PS50880"/>
    </source>
</evidence>
<keyword evidence="5" id="KW-0479">Metal-binding</keyword>
<dbReference type="Pfam" id="PF01751">
    <property type="entry name" value="Toprim"/>
    <property type="match status" value="1"/>
</dbReference>
<sequence length="178" mass="20543">MKIEQVIIVEGKTDTNKLKLIYGSDNIDTIETNGLALDNKILQLIRDLNDVRGVIIFTDPDGPGVKIRDTINAYLNFKCFNAFINKKSIKNSKKIGIAEANEEDIREALKNLIQFNGKEIETLTWKQYLENDFYNIKNRIKIASHFNWNEKINSKKLFQWLNLLNLNVEDVKKILGVS</sequence>
<dbReference type="GO" id="GO:0006364">
    <property type="term" value="P:rRNA processing"/>
    <property type="evidence" value="ECO:0007669"/>
    <property type="project" value="UniProtKB-UniRule"/>
</dbReference>
<evidence type="ECO:0000256" key="4">
    <source>
        <dbReference type="ARBA" id="ARBA00022722"/>
    </source>
</evidence>
<keyword evidence="1" id="KW-0963">Cytoplasm</keyword>
<dbReference type="GO" id="GO:0046872">
    <property type="term" value="F:metal ion binding"/>
    <property type="evidence" value="ECO:0007669"/>
    <property type="project" value="UniProtKB-KW"/>
</dbReference>
<gene>
    <name evidence="13" type="ORF">SCULI_v1c10590</name>
</gene>
<keyword evidence="14" id="KW-1185">Reference proteome</keyword>
<evidence type="ECO:0000256" key="11">
    <source>
        <dbReference type="NCBIfam" id="TIGR00334"/>
    </source>
</evidence>
<evidence type="ECO:0000256" key="1">
    <source>
        <dbReference type="ARBA" id="ARBA00022490"/>
    </source>
</evidence>
<dbReference type="InterPro" id="IPR006171">
    <property type="entry name" value="TOPRIM_dom"/>
</dbReference>
<dbReference type="InterPro" id="IPR034141">
    <property type="entry name" value="TOPRIM_RNase_M5-like"/>
</dbReference>
<feature type="domain" description="Toprim" evidence="12">
    <location>
        <begin position="4"/>
        <end position="95"/>
    </location>
</feature>
<dbReference type="PANTHER" id="PTHR39156:SF1">
    <property type="entry name" value="RIBONUCLEASE M5"/>
    <property type="match status" value="1"/>
</dbReference>
<dbReference type="eggNOG" id="COG1658">
    <property type="taxonomic scope" value="Bacteria"/>
</dbReference>
<evidence type="ECO:0000256" key="10">
    <source>
        <dbReference type="ARBA" id="ARBA00022884"/>
    </source>
</evidence>
<evidence type="ECO:0000256" key="9">
    <source>
        <dbReference type="ARBA" id="ARBA00022842"/>
    </source>
</evidence>
<dbReference type="InterPro" id="IPR004466">
    <property type="entry name" value="RNase_M5"/>
</dbReference>
<keyword evidence="4" id="KW-0540">Nuclease</keyword>
<proteinExistence type="predicted"/>
<dbReference type="PATRIC" id="fig|1276246.3.peg.1055"/>
<dbReference type="HOGENOM" id="CLU_109405_1_0_14"/>
<dbReference type="OrthoDB" id="9791329at2"/>
<evidence type="ECO:0000256" key="6">
    <source>
        <dbReference type="ARBA" id="ARBA00022730"/>
    </source>
</evidence>
<dbReference type="SMART" id="SM00493">
    <property type="entry name" value="TOPRIM"/>
    <property type="match status" value="1"/>
</dbReference>
<dbReference type="KEGG" id="scq:SCULI_v1c10590"/>
<accession>W6AI65</accession>
<dbReference type="EMBL" id="CP006681">
    <property type="protein sequence ID" value="AHI53399.1"/>
    <property type="molecule type" value="Genomic_DNA"/>
</dbReference>
<keyword evidence="10" id="KW-0694">RNA-binding</keyword>
<keyword evidence="9" id="KW-0460">Magnesium</keyword>
<evidence type="ECO:0000256" key="2">
    <source>
        <dbReference type="ARBA" id="ARBA00022517"/>
    </source>
</evidence>
<dbReference type="CDD" id="cd01027">
    <property type="entry name" value="TOPRIM_RNase_M5_like"/>
    <property type="match status" value="1"/>
</dbReference>
<evidence type="ECO:0000313" key="13">
    <source>
        <dbReference type="EMBL" id="AHI53399.1"/>
    </source>
</evidence>